<sequence length="101" mass="11313">KLELRRALVGIQKETVLRTIKIKIRISWEEFLADITTCQSVNVAVMVKTLQQVLLAYSTSLESSSQIFESPGRNGLSLYDQSIPDNGPLTKFATTWLDLQG</sequence>
<feature type="non-terminal residue" evidence="1">
    <location>
        <position position="1"/>
    </location>
</feature>
<evidence type="ECO:0000313" key="1">
    <source>
        <dbReference type="EMBL" id="KAL2719541.1"/>
    </source>
</evidence>
<dbReference type="Proteomes" id="UP001607302">
    <property type="component" value="Unassembled WGS sequence"/>
</dbReference>
<reference evidence="1 2" key="1">
    <citation type="journal article" date="2024" name="Ann. Entomol. Soc. Am.">
        <title>Genomic analyses of the southern and eastern yellowjacket wasps (Hymenoptera: Vespidae) reveal evolutionary signatures of social life.</title>
        <authorList>
            <person name="Catto M.A."/>
            <person name="Caine P.B."/>
            <person name="Orr S.E."/>
            <person name="Hunt B.G."/>
            <person name="Goodisman M.A.D."/>
        </authorList>
    </citation>
    <scope>NUCLEOTIDE SEQUENCE [LARGE SCALE GENOMIC DNA]</scope>
    <source>
        <strain evidence="1">233</strain>
        <tissue evidence="1">Head and thorax</tissue>
    </source>
</reference>
<proteinExistence type="predicted"/>
<organism evidence="1 2">
    <name type="scientific">Vespula squamosa</name>
    <name type="common">Southern yellow jacket</name>
    <name type="synonym">Wasp</name>
    <dbReference type="NCBI Taxonomy" id="30214"/>
    <lineage>
        <taxon>Eukaryota</taxon>
        <taxon>Metazoa</taxon>
        <taxon>Ecdysozoa</taxon>
        <taxon>Arthropoda</taxon>
        <taxon>Hexapoda</taxon>
        <taxon>Insecta</taxon>
        <taxon>Pterygota</taxon>
        <taxon>Neoptera</taxon>
        <taxon>Endopterygota</taxon>
        <taxon>Hymenoptera</taxon>
        <taxon>Apocrita</taxon>
        <taxon>Aculeata</taxon>
        <taxon>Vespoidea</taxon>
        <taxon>Vespidae</taxon>
        <taxon>Vespinae</taxon>
        <taxon>Vespula</taxon>
    </lineage>
</organism>
<evidence type="ECO:0000313" key="2">
    <source>
        <dbReference type="Proteomes" id="UP001607302"/>
    </source>
</evidence>
<dbReference type="EMBL" id="JAUDFV010000149">
    <property type="protein sequence ID" value="KAL2719541.1"/>
    <property type="molecule type" value="Genomic_DNA"/>
</dbReference>
<gene>
    <name evidence="1" type="ORF">V1478_011003</name>
</gene>
<protein>
    <submittedName>
        <fullName evidence="1">Uncharacterized protein</fullName>
    </submittedName>
</protein>
<name>A0ABD2AGL0_VESSQ</name>
<dbReference type="AlphaFoldDB" id="A0ABD2AGL0"/>
<comment type="caution">
    <text evidence="1">The sequence shown here is derived from an EMBL/GenBank/DDBJ whole genome shotgun (WGS) entry which is preliminary data.</text>
</comment>
<accession>A0ABD2AGL0</accession>
<keyword evidence="2" id="KW-1185">Reference proteome</keyword>